<dbReference type="Gene3D" id="1.10.10.10">
    <property type="entry name" value="Winged helix-like DNA-binding domain superfamily/Winged helix DNA-binding domain"/>
    <property type="match status" value="1"/>
</dbReference>
<feature type="domain" description="HTH lysR-type" evidence="5">
    <location>
        <begin position="1"/>
        <end position="58"/>
    </location>
</feature>
<dbReference type="InterPro" id="IPR036390">
    <property type="entry name" value="WH_DNA-bd_sf"/>
</dbReference>
<dbReference type="OrthoDB" id="9808620at2"/>
<keyword evidence="2" id="KW-0805">Transcription regulation</keyword>
<dbReference type="InterPro" id="IPR036388">
    <property type="entry name" value="WH-like_DNA-bd_sf"/>
</dbReference>
<proteinExistence type="inferred from homology"/>
<evidence type="ECO:0000313" key="7">
    <source>
        <dbReference type="Proteomes" id="UP000238730"/>
    </source>
</evidence>
<organism evidence="6 7">
    <name type="scientific">Photobacterium angustum</name>
    <dbReference type="NCBI Taxonomy" id="661"/>
    <lineage>
        <taxon>Bacteria</taxon>
        <taxon>Pseudomonadati</taxon>
        <taxon>Pseudomonadota</taxon>
        <taxon>Gammaproteobacteria</taxon>
        <taxon>Vibrionales</taxon>
        <taxon>Vibrionaceae</taxon>
        <taxon>Photobacterium</taxon>
    </lineage>
</organism>
<comment type="caution">
    <text evidence="6">The sequence shown here is derived from an EMBL/GenBank/DDBJ whole genome shotgun (WGS) entry which is preliminary data.</text>
</comment>
<dbReference type="EMBL" id="MSCJ01000003">
    <property type="protein sequence ID" value="PQJ62287.1"/>
    <property type="molecule type" value="Genomic_DNA"/>
</dbReference>
<dbReference type="PANTHER" id="PTHR30126:SF40">
    <property type="entry name" value="HTH-TYPE TRANSCRIPTIONAL REGULATOR GLTR"/>
    <property type="match status" value="1"/>
</dbReference>
<dbReference type="PROSITE" id="PS50931">
    <property type="entry name" value="HTH_LYSR"/>
    <property type="match status" value="1"/>
</dbReference>
<evidence type="ECO:0000256" key="3">
    <source>
        <dbReference type="ARBA" id="ARBA00023125"/>
    </source>
</evidence>
<dbReference type="InterPro" id="IPR000847">
    <property type="entry name" value="LysR_HTH_N"/>
</dbReference>
<evidence type="ECO:0000313" key="6">
    <source>
        <dbReference type="EMBL" id="PQJ62287.1"/>
    </source>
</evidence>
<dbReference type="FunFam" id="1.10.10.10:FF:000001">
    <property type="entry name" value="LysR family transcriptional regulator"/>
    <property type="match status" value="1"/>
</dbReference>
<dbReference type="RefSeq" id="WP_105062102.1">
    <property type="nucleotide sequence ID" value="NZ_MSCJ01000003.1"/>
</dbReference>
<evidence type="ECO:0000256" key="4">
    <source>
        <dbReference type="ARBA" id="ARBA00023163"/>
    </source>
</evidence>
<evidence type="ECO:0000256" key="1">
    <source>
        <dbReference type="ARBA" id="ARBA00009437"/>
    </source>
</evidence>
<gene>
    <name evidence="6" type="ORF">BTO08_18785</name>
</gene>
<keyword evidence="3" id="KW-0238">DNA-binding</keyword>
<accession>A0A2S7VJF6</accession>
<dbReference type="Pfam" id="PF00126">
    <property type="entry name" value="HTH_1"/>
    <property type="match status" value="1"/>
</dbReference>
<dbReference type="Proteomes" id="UP000238730">
    <property type="component" value="Unassembled WGS sequence"/>
</dbReference>
<dbReference type="GO" id="GO:0000976">
    <property type="term" value="F:transcription cis-regulatory region binding"/>
    <property type="evidence" value="ECO:0007669"/>
    <property type="project" value="TreeGrafter"/>
</dbReference>
<dbReference type="AlphaFoldDB" id="A0A2S7VJF6"/>
<keyword evidence="4" id="KW-0804">Transcription</keyword>
<comment type="similarity">
    <text evidence="1">Belongs to the LysR transcriptional regulatory family.</text>
</comment>
<dbReference type="PANTHER" id="PTHR30126">
    <property type="entry name" value="HTH-TYPE TRANSCRIPTIONAL REGULATOR"/>
    <property type="match status" value="1"/>
</dbReference>
<reference evidence="6 7" key="1">
    <citation type="submission" date="2016-12" db="EMBL/GenBank/DDBJ databases">
        <title>Diversity of luminous bacteria.</title>
        <authorList>
            <person name="Yoshizawa S."/>
            <person name="Kogure K."/>
        </authorList>
    </citation>
    <scope>NUCLEOTIDE SEQUENCE [LARGE SCALE GENOMIC DNA]</scope>
    <source>
        <strain evidence="6 7">LC1-200</strain>
    </source>
</reference>
<dbReference type="SUPFAM" id="SSF46785">
    <property type="entry name" value="Winged helix' DNA-binding domain"/>
    <property type="match status" value="1"/>
</dbReference>
<evidence type="ECO:0000256" key="2">
    <source>
        <dbReference type="ARBA" id="ARBA00023015"/>
    </source>
</evidence>
<name>A0A2S7VJF6_PHOAN</name>
<protein>
    <recommendedName>
        <fullName evidence="5">HTH lysR-type domain-containing protein</fullName>
    </recommendedName>
</protein>
<sequence>MQMNQINAFIAIAKSGSLARAAELVHATPAALSQRIKQFESRLGAQVFVRSNKGMELSPQGEVIYDHALNISEEVKNLLASVSKVSIENKRETLVVSNGFNPENICKLTLSSEIENYAINIRRMGDDSILMALKSGHVNMCIGFFSFDNENIKSIYLGTNTFVCVSFNKTKIGRGNLSIAGPNIPNLMNFFSLGSADKVRYNDCYDNILRYAADKGYYAIMDKDFALECINKHKGLNIVGESVKIPFYLNFNELGVEKNILNPIKGVFSNYLKNEK</sequence>
<dbReference type="GO" id="GO:0003700">
    <property type="term" value="F:DNA-binding transcription factor activity"/>
    <property type="evidence" value="ECO:0007669"/>
    <property type="project" value="InterPro"/>
</dbReference>
<evidence type="ECO:0000259" key="5">
    <source>
        <dbReference type="PROSITE" id="PS50931"/>
    </source>
</evidence>